<organism evidence="8">
    <name type="scientific">Leptocylindrus danicus</name>
    <dbReference type="NCBI Taxonomy" id="163516"/>
    <lineage>
        <taxon>Eukaryota</taxon>
        <taxon>Sar</taxon>
        <taxon>Stramenopiles</taxon>
        <taxon>Ochrophyta</taxon>
        <taxon>Bacillariophyta</taxon>
        <taxon>Coscinodiscophyceae</taxon>
        <taxon>Chaetocerotophycidae</taxon>
        <taxon>Leptocylindrales</taxon>
        <taxon>Leptocylindraceae</taxon>
        <taxon>Leptocylindrus</taxon>
    </lineage>
</organism>
<evidence type="ECO:0000256" key="6">
    <source>
        <dbReference type="SAM" id="MobiDB-lite"/>
    </source>
</evidence>
<feature type="region of interest" description="Disordered" evidence="6">
    <location>
        <begin position="154"/>
        <end position="188"/>
    </location>
</feature>
<feature type="compositionally biased region" description="Low complexity" evidence="6">
    <location>
        <begin position="308"/>
        <end position="320"/>
    </location>
</feature>
<evidence type="ECO:0000256" key="2">
    <source>
        <dbReference type="ARBA" id="ARBA00023015"/>
    </source>
</evidence>
<dbReference type="SMART" id="SM00380">
    <property type="entry name" value="AP2"/>
    <property type="match status" value="1"/>
</dbReference>
<keyword evidence="3" id="KW-0238">DNA-binding</keyword>
<protein>
    <recommendedName>
        <fullName evidence="7">AP2/ERF domain-containing protein</fullName>
    </recommendedName>
</protein>
<sequence length="356" mass="40134">METTKKENVNRSNTPNMQSPRMQVEDKPFSQWAEENAKLYPSYAPHPVQMNHYGANDMYTNYSYQEHPSPYYIMYPSGQKVLMAPVVQHRPSYSRKPLMERRPSPLQSPNKSNSFGDSRNGGPIMSAHPNSAPTSFHNHNSCFKPNQATSMYADALKPLPPSTNPGPRAYTGKKKRNNAKPVPPRRKRQKMYSDYVGVTFNKTHNKFQACITHFRKQHYLGRYKLATDAAKAYDDSARDLKGPGWKINFPTEKEFAEARKKEEEALLSRELPEWKSDKGKKLRINRKLPNAQPRSSACSESTRSDPMVNNENVENTSSTEANGSFSKSPMEVIASPGRAGAMEAATTLMTLIGAPL</sequence>
<proteinExistence type="predicted"/>
<reference evidence="8" key="1">
    <citation type="submission" date="2021-01" db="EMBL/GenBank/DDBJ databases">
        <authorList>
            <person name="Corre E."/>
            <person name="Pelletier E."/>
            <person name="Niang G."/>
            <person name="Scheremetjew M."/>
            <person name="Finn R."/>
            <person name="Kale V."/>
            <person name="Holt S."/>
            <person name="Cochrane G."/>
            <person name="Meng A."/>
            <person name="Brown T."/>
            <person name="Cohen L."/>
        </authorList>
    </citation>
    <scope>NUCLEOTIDE SEQUENCE</scope>
    <source>
        <strain evidence="8">B650</strain>
    </source>
</reference>
<dbReference type="InterPro" id="IPR001471">
    <property type="entry name" value="AP2/ERF_dom"/>
</dbReference>
<dbReference type="AlphaFoldDB" id="A0A7S2NY26"/>
<name>A0A7S2NY26_9STRA</name>
<dbReference type="InterPro" id="IPR016177">
    <property type="entry name" value="DNA-bd_dom_sf"/>
</dbReference>
<evidence type="ECO:0000259" key="7">
    <source>
        <dbReference type="PROSITE" id="PS51032"/>
    </source>
</evidence>
<comment type="subcellular location">
    <subcellularLocation>
        <location evidence="1">Nucleus</location>
    </subcellularLocation>
</comment>
<accession>A0A7S2NY26</accession>
<evidence type="ECO:0000256" key="3">
    <source>
        <dbReference type="ARBA" id="ARBA00023125"/>
    </source>
</evidence>
<feature type="compositionally biased region" description="Polar residues" evidence="6">
    <location>
        <begin position="105"/>
        <end position="117"/>
    </location>
</feature>
<feature type="compositionally biased region" description="Polar residues" evidence="6">
    <location>
        <begin position="10"/>
        <end position="21"/>
    </location>
</feature>
<feature type="region of interest" description="Disordered" evidence="6">
    <location>
        <begin position="1"/>
        <end position="28"/>
    </location>
</feature>
<keyword evidence="4" id="KW-0804">Transcription</keyword>
<dbReference type="GO" id="GO:0003677">
    <property type="term" value="F:DNA binding"/>
    <property type="evidence" value="ECO:0007669"/>
    <property type="project" value="UniProtKB-KW"/>
</dbReference>
<evidence type="ECO:0000256" key="1">
    <source>
        <dbReference type="ARBA" id="ARBA00004123"/>
    </source>
</evidence>
<dbReference type="SUPFAM" id="SSF54171">
    <property type="entry name" value="DNA-binding domain"/>
    <property type="match status" value="1"/>
</dbReference>
<evidence type="ECO:0000256" key="4">
    <source>
        <dbReference type="ARBA" id="ARBA00023163"/>
    </source>
</evidence>
<feature type="domain" description="AP2/ERF" evidence="7">
    <location>
        <begin position="194"/>
        <end position="250"/>
    </location>
</feature>
<dbReference type="Gene3D" id="3.30.730.10">
    <property type="entry name" value="AP2/ERF domain"/>
    <property type="match status" value="1"/>
</dbReference>
<gene>
    <name evidence="8" type="ORF">LDAN0321_LOCUS5600</name>
</gene>
<feature type="region of interest" description="Disordered" evidence="6">
    <location>
        <begin position="281"/>
        <end position="331"/>
    </location>
</feature>
<dbReference type="EMBL" id="HBGY01008877">
    <property type="protein sequence ID" value="CAD9566727.1"/>
    <property type="molecule type" value="Transcribed_RNA"/>
</dbReference>
<feature type="region of interest" description="Disordered" evidence="6">
    <location>
        <begin position="94"/>
        <end position="141"/>
    </location>
</feature>
<feature type="compositionally biased region" description="Polar residues" evidence="6">
    <location>
        <begin position="292"/>
        <end position="301"/>
    </location>
</feature>
<dbReference type="GO" id="GO:0003700">
    <property type="term" value="F:DNA-binding transcription factor activity"/>
    <property type="evidence" value="ECO:0007669"/>
    <property type="project" value="InterPro"/>
</dbReference>
<evidence type="ECO:0000256" key="5">
    <source>
        <dbReference type="ARBA" id="ARBA00023242"/>
    </source>
</evidence>
<dbReference type="PROSITE" id="PS51032">
    <property type="entry name" value="AP2_ERF"/>
    <property type="match status" value="1"/>
</dbReference>
<dbReference type="InterPro" id="IPR036955">
    <property type="entry name" value="AP2/ERF_dom_sf"/>
</dbReference>
<keyword evidence="5" id="KW-0539">Nucleus</keyword>
<evidence type="ECO:0000313" key="8">
    <source>
        <dbReference type="EMBL" id="CAD9566727.1"/>
    </source>
</evidence>
<feature type="compositionally biased region" description="Polar residues" evidence="6">
    <location>
        <begin position="128"/>
        <end position="141"/>
    </location>
</feature>
<keyword evidence="2" id="KW-0805">Transcription regulation</keyword>
<dbReference type="GO" id="GO:0005634">
    <property type="term" value="C:nucleus"/>
    <property type="evidence" value="ECO:0007669"/>
    <property type="project" value="UniProtKB-SubCell"/>
</dbReference>
<feature type="compositionally biased region" description="Basic residues" evidence="6">
    <location>
        <begin position="171"/>
        <end position="188"/>
    </location>
</feature>